<dbReference type="SUPFAM" id="SSF52743">
    <property type="entry name" value="Subtilisin-like"/>
    <property type="match status" value="1"/>
</dbReference>
<dbReference type="InterPro" id="IPR036852">
    <property type="entry name" value="Peptidase_S8/S53_dom_sf"/>
</dbReference>
<feature type="active site" description="Charge relay system" evidence="5 6">
    <location>
        <position position="154"/>
    </location>
</feature>
<feature type="domain" description="Peptidase S8/S53" evidence="8">
    <location>
        <begin position="145"/>
        <end position="403"/>
    </location>
</feature>
<dbReference type="InterPro" id="IPR023828">
    <property type="entry name" value="Peptidase_S8_Ser-AS"/>
</dbReference>
<dbReference type="PROSITE" id="PS00138">
    <property type="entry name" value="SUBTILASE_SER"/>
    <property type="match status" value="1"/>
</dbReference>
<comment type="caution">
    <text evidence="9">The sequence shown here is derived from an EMBL/GenBank/DDBJ whole genome shotgun (WGS) entry which is preliminary data.</text>
</comment>
<dbReference type="PROSITE" id="PS51892">
    <property type="entry name" value="SUBTILASE"/>
    <property type="match status" value="1"/>
</dbReference>
<evidence type="ECO:0000256" key="1">
    <source>
        <dbReference type="ARBA" id="ARBA00011073"/>
    </source>
</evidence>
<evidence type="ECO:0000256" key="5">
    <source>
        <dbReference type="PIRSR" id="PIRSR615500-1"/>
    </source>
</evidence>
<evidence type="ECO:0000259" key="8">
    <source>
        <dbReference type="Pfam" id="PF00082"/>
    </source>
</evidence>
<dbReference type="CDD" id="cd07487">
    <property type="entry name" value="Peptidases_S8_1"/>
    <property type="match status" value="1"/>
</dbReference>
<keyword evidence="10" id="KW-1185">Reference proteome</keyword>
<keyword evidence="4 6" id="KW-0720">Serine protease</keyword>
<evidence type="ECO:0000313" key="10">
    <source>
        <dbReference type="Proteomes" id="UP000295632"/>
    </source>
</evidence>
<evidence type="ECO:0000256" key="3">
    <source>
        <dbReference type="ARBA" id="ARBA00022801"/>
    </source>
</evidence>
<keyword evidence="3 6" id="KW-0378">Hydrolase</keyword>
<dbReference type="AlphaFoldDB" id="A0A4V3D5R0"/>
<gene>
    <name evidence="9" type="ORF">EV213_10444</name>
</gene>
<dbReference type="InterPro" id="IPR015500">
    <property type="entry name" value="Peptidase_S8_subtilisin-rel"/>
</dbReference>
<evidence type="ECO:0000256" key="6">
    <source>
        <dbReference type="PROSITE-ProRule" id="PRU01240"/>
    </source>
</evidence>
<dbReference type="Pfam" id="PF00082">
    <property type="entry name" value="Peptidase_S8"/>
    <property type="match status" value="1"/>
</dbReference>
<dbReference type="InterPro" id="IPR050131">
    <property type="entry name" value="Peptidase_S8_subtilisin-like"/>
</dbReference>
<dbReference type="PROSITE" id="PS00136">
    <property type="entry name" value="SUBTILASE_ASP"/>
    <property type="match status" value="1"/>
</dbReference>
<comment type="similarity">
    <text evidence="1 6 7">Belongs to the peptidase S8 family.</text>
</comment>
<dbReference type="PANTHER" id="PTHR43806">
    <property type="entry name" value="PEPTIDASE S8"/>
    <property type="match status" value="1"/>
</dbReference>
<dbReference type="PROSITE" id="PS00137">
    <property type="entry name" value="SUBTILASE_HIS"/>
    <property type="match status" value="1"/>
</dbReference>
<sequence>MNGFSMIQAVRTHGHLMDRRLKRRMVRMYQPMRWIPCLFQHWMDALLRRRKNVEVIVQFQGSANYNQGIRLLQAYTGKRWRKQLKRLLPTMAGCAVKLSMKEIEALCIHCHYIKKIYLDRDMSVLLERTAKSVKVDQLYPQGVTGKGVTVAVLDTGVSPHEDLTSRIIGFKDFVKHRLTPYDDNGHGTHCAGCIASEGGTSEGRYRGMAPEASLVVVKVLNRFGSGALSDVISGIDWCVQHKNVYGIRVLSMSLGGRALEVPEEDPVVQAVERAWRAGIMVIVAAGNDGPDIGTIASPGISAAAMTVGASVTDGVATFSSRGPTVNGDVKPDILAPGVNIISLRAPGSWQDKFGRKHRQGGHHFISSGTSMSTPIVAGIAALLFQQAPHATPDDIKTVMLATCDSFHLDQTSEGAGVINAEKAIELLREKEW</sequence>
<dbReference type="RefSeq" id="WP_166639182.1">
    <property type="nucleotide sequence ID" value="NZ_SNYJ01000004.1"/>
</dbReference>
<dbReference type="PANTHER" id="PTHR43806:SF65">
    <property type="entry name" value="SERINE PROTEASE APRX"/>
    <property type="match status" value="1"/>
</dbReference>
<organism evidence="9 10">
    <name type="scientific">Aureibacillus halotolerans</name>
    <dbReference type="NCBI Taxonomy" id="1508390"/>
    <lineage>
        <taxon>Bacteria</taxon>
        <taxon>Bacillati</taxon>
        <taxon>Bacillota</taxon>
        <taxon>Bacilli</taxon>
        <taxon>Bacillales</taxon>
        <taxon>Bacillaceae</taxon>
        <taxon>Aureibacillus</taxon>
    </lineage>
</organism>
<keyword evidence="2 6" id="KW-0645">Protease</keyword>
<dbReference type="EMBL" id="SNYJ01000004">
    <property type="protein sequence ID" value="TDQ41047.1"/>
    <property type="molecule type" value="Genomic_DNA"/>
</dbReference>
<dbReference type="GO" id="GO:0004252">
    <property type="term" value="F:serine-type endopeptidase activity"/>
    <property type="evidence" value="ECO:0007669"/>
    <property type="project" value="UniProtKB-UniRule"/>
</dbReference>
<name>A0A4V3D5R0_9BACI</name>
<evidence type="ECO:0000256" key="7">
    <source>
        <dbReference type="RuleBase" id="RU003355"/>
    </source>
</evidence>
<reference evidence="9 10" key="1">
    <citation type="submission" date="2019-03" db="EMBL/GenBank/DDBJ databases">
        <title>Genomic Encyclopedia of Type Strains, Phase IV (KMG-IV): sequencing the most valuable type-strain genomes for metagenomic binning, comparative biology and taxonomic classification.</title>
        <authorList>
            <person name="Goeker M."/>
        </authorList>
    </citation>
    <scope>NUCLEOTIDE SEQUENCE [LARGE SCALE GENOMIC DNA]</scope>
    <source>
        <strain evidence="9 10">DSM 28697</strain>
    </source>
</reference>
<feature type="active site" description="Charge relay system" evidence="5 6">
    <location>
        <position position="186"/>
    </location>
</feature>
<dbReference type="InterPro" id="IPR023827">
    <property type="entry name" value="Peptidase_S8_Asp-AS"/>
</dbReference>
<evidence type="ECO:0000313" key="9">
    <source>
        <dbReference type="EMBL" id="TDQ41047.1"/>
    </source>
</evidence>
<proteinExistence type="inferred from homology"/>
<evidence type="ECO:0000256" key="2">
    <source>
        <dbReference type="ARBA" id="ARBA00022670"/>
    </source>
</evidence>
<feature type="active site" description="Charge relay system" evidence="5 6">
    <location>
        <position position="370"/>
    </location>
</feature>
<protein>
    <submittedName>
        <fullName evidence="9">Serine protease AprX</fullName>
    </submittedName>
</protein>
<accession>A0A4V3D5R0</accession>
<evidence type="ECO:0000256" key="4">
    <source>
        <dbReference type="ARBA" id="ARBA00022825"/>
    </source>
</evidence>
<dbReference type="InterPro" id="IPR022398">
    <property type="entry name" value="Peptidase_S8_His-AS"/>
</dbReference>
<dbReference type="Gene3D" id="3.40.50.200">
    <property type="entry name" value="Peptidase S8/S53 domain"/>
    <property type="match status" value="1"/>
</dbReference>
<dbReference type="InterPro" id="IPR000209">
    <property type="entry name" value="Peptidase_S8/S53_dom"/>
</dbReference>
<dbReference type="PRINTS" id="PR00723">
    <property type="entry name" value="SUBTILISIN"/>
</dbReference>
<dbReference type="GO" id="GO:0006508">
    <property type="term" value="P:proteolysis"/>
    <property type="evidence" value="ECO:0007669"/>
    <property type="project" value="UniProtKB-KW"/>
</dbReference>
<dbReference type="Proteomes" id="UP000295632">
    <property type="component" value="Unassembled WGS sequence"/>
</dbReference>